<dbReference type="InterPro" id="IPR051612">
    <property type="entry name" value="Teichoic_Acid_Biosynth"/>
</dbReference>
<proteinExistence type="inferred from homology"/>
<dbReference type="GO" id="GO:0005886">
    <property type="term" value="C:plasma membrane"/>
    <property type="evidence" value="ECO:0007669"/>
    <property type="project" value="UniProtKB-SubCell"/>
</dbReference>
<evidence type="ECO:0000256" key="6">
    <source>
        <dbReference type="ARBA" id="ARBA00023136"/>
    </source>
</evidence>
<dbReference type="EMBL" id="FNTX01000002">
    <property type="protein sequence ID" value="SEE98681.1"/>
    <property type="molecule type" value="Genomic_DNA"/>
</dbReference>
<dbReference type="InterPro" id="IPR001173">
    <property type="entry name" value="Glyco_trans_2-like"/>
</dbReference>
<keyword evidence="5" id="KW-0777">Teichoic acid biosynthesis</keyword>
<dbReference type="GO" id="GO:0047355">
    <property type="term" value="F:CDP-glycerol glycerophosphotransferase activity"/>
    <property type="evidence" value="ECO:0007669"/>
    <property type="project" value="InterPro"/>
</dbReference>
<name>A0A1H5NCS5_9MICO</name>
<protein>
    <submittedName>
        <fullName evidence="8">CDP-glycerol glycerophosphotransferase, TagB/SpsB family</fullName>
    </submittedName>
</protein>
<keyword evidence="6" id="KW-0472">Membrane</keyword>
<sequence length="1307" mass="146025">MERNGGTYIARNTAFDMANGEFVTCQDADDWSHPRRIERQVTALLDNPKAAASRSYCFRVREDLGFQRPGYPTSQENAVSLMVRRDLALATIGYFDTARKGADTEYRKRLELATGQRTIDLTAPLSMYRMGSGSLSRADFTPGWHHVSRFIYRGAYDRWHRWRAATGDFYLPRFQEEREFALPQRFQIDQAAIADSPPEYDVVVLSDWRQIEASQQALLTEIEALIAHGYRVGVTHRESFDRMRVRREPLDGQLLDLINAGTVDFVALDQSASASLLIVGSPELMQFAPADPSTVDIDRVLVVADRAPGAGDESIYRPEQVDGEIHRVFGRAPTWCARSATVAAVLSAQLPSERVHTEPLAGIVDLGSGSGARTSCRSARPVLGARLAATPSAAATDRLLACLPDDDSVEVRIYSEQPPDLAHAPIQWIWMSTAETVAEQFLDEIDFYVDVGVGAEADQFDPEIAHAIARGCIALLPPEREATFGDAARYGRPEELRELSAQLCADPQAFALQSEQGVRRIEERHGRSTYLTQVSELIGPARGVHPPTGMPPALKPLLDEHKDRPVRSQLGRSTTDRDATVVLLATEATMAKISSIVERVEEDESLMGLPVVLVHPASLQVRADRLGHEHPEVRRVTARSGSAADLAAAAIAAAEDMSTPFIAVADLSSERAVRRWGRSVRRQILRYSSLDIPRALPLLLWTRHCTREVLAAYLHRSLTGAGIERGPLADYLGGLTLAAGAMRLDGLDPADGAVDLVASLNARTAPDMPQPPWRYRFLLTRSRAAVVHSEPTALASRLDKRGRRVWESLRTQLPLSKAPAGNFTLEVEVVTDVEQLRLRRPVLAARGVLQNARTVDIPGPSAQSSVRYLVHSAGPRSGLRITLQRGRSTRAQVRWATTLVRKDVGFLMKRRGSYRVAALRMLRLLTKPWFAGRDIWLIGERTDTAQDNGAHLFSYLRREHPDRRVYYIIDEDSPQRDRVSGLGNVIMHSSWRHQLLMLHARVLVNAYSIRYLVPRKWGMANYTQHLAWRIGALRVYLKHGVHLNPLAFTRGQSGYDLVLTAMPRETQALREFSGYDAEVREIGMPRYDGLVPTPASRTVLFMPTWRQYLVPRLSGRANPGQIEFVGSRYQQFISRLLGSPRLHAMLEKHDYTLTFLPHYNLASYFDSTIGASDRLTVADTNTTGVQDLLRTCDAFITDYSSVHFDVAYLGTPVVYARFDEADYESHHAATAWFDYRRDGYGPVTTTVDETLDELEAILERGGTVADVYAERARTDFTYRDRRNSERTVQAIDELAARTFTNQRGPTQ</sequence>
<dbReference type="CDD" id="cd00761">
    <property type="entry name" value="Glyco_tranf_GTA_type"/>
    <property type="match status" value="1"/>
</dbReference>
<evidence type="ECO:0000313" key="8">
    <source>
        <dbReference type="EMBL" id="SEE98681.1"/>
    </source>
</evidence>
<gene>
    <name evidence="8" type="ORF">SAMN04488554_4136</name>
</gene>
<dbReference type="PANTHER" id="PTHR37316:SF3">
    <property type="entry name" value="TEICHOIC ACID GLYCEROL-PHOSPHATE TRANSFERASE"/>
    <property type="match status" value="1"/>
</dbReference>
<evidence type="ECO:0000313" key="9">
    <source>
        <dbReference type="Proteomes" id="UP000199220"/>
    </source>
</evidence>
<dbReference type="SUPFAM" id="SSF53756">
    <property type="entry name" value="UDP-Glycosyltransferase/glycogen phosphorylase"/>
    <property type="match status" value="1"/>
</dbReference>
<evidence type="ECO:0000256" key="2">
    <source>
        <dbReference type="ARBA" id="ARBA00010488"/>
    </source>
</evidence>
<dbReference type="InterPro" id="IPR029044">
    <property type="entry name" value="Nucleotide-diphossugar_trans"/>
</dbReference>
<comment type="similarity">
    <text evidence="2">Belongs to the CDP-glycerol glycerophosphotransferase family.</text>
</comment>
<dbReference type="InterPro" id="IPR043149">
    <property type="entry name" value="TagF_N"/>
</dbReference>
<keyword evidence="9" id="KW-1185">Reference proteome</keyword>
<evidence type="ECO:0000259" key="7">
    <source>
        <dbReference type="Pfam" id="PF00535"/>
    </source>
</evidence>
<keyword evidence="4 8" id="KW-0808">Transferase</keyword>
<dbReference type="Gene3D" id="3.40.50.12580">
    <property type="match status" value="1"/>
</dbReference>
<dbReference type="Pfam" id="PF04464">
    <property type="entry name" value="Glyphos_transf"/>
    <property type="match status" value="1"/>
</dbReference>
<feature type="domain" description="Glycosyltransferase 2-like" evidence="7">
    <location>
        <begin position="2"/>
        <end position="60"/>
    </location>
</feature>
<dbReference type="InterPro" id="IPR007554">
    <property type="entry name" value="Glycerophosphate_synth"/>
</dbReference>
<reference evidence="9" key="1">
    <citation type="submission" date="2016-10" db="EMBL/GenBank/DDBJ databases">
        <authorList>
            <person name="Varghese N."/>
            <person name="Submissions S."/>
        </authorList>
    </citation>
    <scope>NUCLEOTIDE SEQUENCE [LARGE SCALE GENOMIC DNA]</scope>
    <source>
        <strain evidence="9">DSM 21368</strain>
    </source>
</reference>
<organism evidence="8 9">
    <name type="scientific">Ruania alba</name>
    <dbReference type="NCBI Taxonomy" id="648782"/>
    <lineage>
        <taxon>Bacteria</taxon>
        <taxon>Bacillati</taxon>
        <taxon>Actinomycetota</taxon>
        <taxon>Actinomycetes</taxon>
        <taxon>Micrococcales</taxon>
        <taxon>Ruaniaceae</taxon>
        <taxon>Ruania</taxon>
    </lineage>
</organism>
<evidence type="ECO:0000256" key="5">
    <source>
        <dbReference type="ARBA" id="ARBA00022944"/>
    </source>
</evidence>
<keyword evidence="3" id="KW-1003">Cell membrane</keyword>
<dbReference type="Proteomes" id="UP000199220">
    <property type="component" value="Unassembled WGS sequence"/>
</dbReference>
<dbReference type="PANTHER" id="PTHR37316">
    <property type="entry name" value="TEICHOIC ACID GLYCEROL-PHOSPHATE PRIMASE"/>
    <property type="match status" value="1"/>
</dbReference>
<evidence type="ECO:0000256" key="3">
    <source>
        <dbReference type="ARBA" id="ARBA00022475"/>
    </source>
</evidence>
<dbReference type="GO" id="GO:0019350">
    <property type="term" value="P:teichoic acid biosynthetic process"/>
    <property type="evidence" value="ECO:0007669"/>
    <property type="project" value="UniProtKB-KW"/>
</dbReference>
<dbReference type="Gene3D" id="3.40.50.11820">
    <property type="match status" value="1"/>
</dbReference>
<dbReference type="InterPro" id="IPR043148">
    <property type="entry name" value="TagF_C"/>
</dbReference>
<comment type="subcellular location">
    <subcellularLocation>
        <location evidence="1">Cell membrane</location>
        <topology evidence="1">Peripheral membrane protein</topology>
    </subcellularLocation>
</comment>
<dbReference type="SUPFAM" id="SSF53448">
    <property type="entry name" value="Nucleotide-diphospho-sugar transferases"/>
    <property type="match status" value="1"/>
</dbReference>
<dbReference type="OrthoDB" id="8549922at2"/>
<dbReference type="STRING" id="648782.SAMN04488554_4136"/>
<dbReference type="Gene3D" id="3.90.550.10">
    <property type="entry name" value="Spore Coat Polysaccharide Biosynthesis Protein SpsA, Chain A"/>
    <property type="match status" value="1"/>
</dbReference>
<evidence type="ECO:0000256" key="4">
    <source>
        <dbReference type="ARBA" id="ARBA00022679"/>
    </source>
</evidence>
<accession>A0A1H5NCS5</accession>
<evidence type="ECO:0000256" key="1">
    <source>
        <dbReference type="ARBA" id="ARBA00004202"/>
    </source>
</evidence>
<dbReference type="Pfam" id="PF00535">
    <property type="entry name" value="Glycos_transf_2"/>
    <property type="match status" value="1"/>
</dbReference>